<dbReference type="Proteomes" id="UP000639772">
    <property type="component" value="Unassembled WGS sequence"/>
</dbReference>
<dbReference type="Proteomes" id="UP000636800">
    <property type="component" value="Chromosome 7"/>
</dbReference>
<comment type="subcellular location">
    <subcellularLocation>
        <location evidence="2 10">Secreted</location>
    </subcellularLocation>
</comment>
<evidence type="ECO:0000256" key="2">
    <source>
        <dbReference type="ARBA" id="ARBA00004613"/>
    </source>
</evidence>
<evidence type="ECO:0000313" key="13">
    <source>
        <dbReference type="EMBL" id="KAG0473848.1"/>
    </source>
</evidence>
<dbReference type="GO" id="GO:0008083">
    <property type="term" value="F:growth factor activity"/>
    <property type="evidence" value="ECO:0007669"/>
    <property type="project" value="UniProtKB-UniRule"/>
</dbReference>
<keyword evidence="6 10" id="KW-0765">Sulfation</keyword>
<dbReference type="PANTHER" id="PTHR33285:SF55">
    <property type="entry name" value="PHYTOSULFOKINES 3"/>
    <property type="match status" value="1"/>
</dbReference>
<keyword evidence="5 10" id="KW-0964">Secreted</keyword>
<name>A0A835PFA5_VANPL</name>
<accession>A0A835PFA5</accession>
<dbReference type="InterPro" id="IPR009438">
    <property type="entry name" value="Phytosulfokine"/>
</dbReference>
<keyword evidence="14" id="KW-1185">Reference proteome</keyword>
<evidence type="ECO:0000256" key="1">
    <source>
        <dbReference type="ARBA" id="ARBA00003158"/>
    </source>
</evidence>
<evidence type="ECO:0000256" key="5">
    <source>
        <dbReference type="ARBA" id="ARBA00022525"/>
    </source>
</evidence>
<sequence length="142" mass="15817">MEGPGGCTYPNSGIDSLESQIEPSLREYALFTWRTWDPRLVHSSAYNWQRKRWTKDTAKPPLQKAMGKAAAVFVLIVLFLSACRTQTARPSPAEKPGSVEVVDGESVDVSCAGVGEEEEDCLMRRTLAAHTDYIYTQEKPHV</sequence>
<comment type="function">
    <text evidence="1 10">Promotes plant cell differentiation, organogenesis and somatic embryogenesis as well as cell proliferation.</text>
</comment>
<evidence type="ECO:0000256" key="4">
    <source>
        <dbReference type="ARBA" id="ARBA00022473"/>
    </source>
</evidence>
<evidence type="ECO:0000256" key="3">
    <source>
        <dbReference type="ARBA" id="ARBA00010781"/>
    </source>
</evidence>
<dbReference type="GO" id="GO:0030154">
    <property type="term" value="P:cell differentiation"/>
    <property type="evidence" value="ECO:0007669"/>
    <property type="project" value="UniProtKB-UniRule"/>
</dbReference>
<evidence type="ECO:0000313" key="12">
    <source>
        <dbReference type="EMBL" id="KAG0451081.1"/>
    </source>
</evidence>
<keyword evidence="4 10" id="KW-0217">Developmental protein</keyword>
<evidence type="ECO:0000256" key="9">
    <source>
        <dbReference type="ARBA" id="ARBA00023030"/>
    </source>
</evidence>
<dbReference type="GO" id="GO:0008283">
    <property type="term" value="P:cell population proliferation"/>
    <property type="evidence" value="ECO:0007669"/>
    <property type="project" value="UniProtKB-UniRule"/>
</dbReference>
<dbReference type="PANTHER" id="PTHR33285">
    <property type="entry name" value="PHYTOSULFOKINES 3"/>
    <property type="match status" value="1"/>
</dbReference>
<evidence type="ECO:0000256" key="6">
    <source>
        <dbReference type="ARBA" id="ARBA00022641"/>
    </source>
</evidence>
<evidence type="ECO:0000256" key="8">
    <source>
        <dbReference type="ARBA" id="ARBA00022782"/>
    </source>
</evidence>
<dbReference type="Pfam" id="PF06404">
    <property type="entry name" value="PSK"/>
    <property type="match status" value="1"/>
</dbReference>
<reference evidence="14 15" key="1">
    <citation type="journal article" date="2020" name="Nat. Food">
        <title>A phased Vanilla planifolia genome enables genetic improvement of flavour and production.</title>
        <authorList>
            <person name="Hasing T."/>
            <person name="Tang H."/>
            <person name="Brym M."/>
            <person name="Khazi F."/>
            <person name="Huang T."/>
            <person name="Chambers A.H."/>
        </authorList>
    </citation>
    <scope>NUCLEOTIDE SEQUENCE [LARGE SCALE GENOMIC DNA]</scope>
    <source>
        <tissue evidence="12">Leaf</tissue>
    </source>
</reference>
<organism evidence="12 15">
    <name type="scientific">Vanilla planifolia</name>
    <name type="common">Vanilla</name>
    <dbReference type="NCBI Taxonomy" id="51239"/>
    <lineage>
        <taxon>Eukaryota</taxon>
        <taxon>Viridiplantae</taxon>
        <taxon>Streptophyta</taxon>
        <taxon>Embryophyta</taxon>
        <taxon>Tracheophyta</taxon>
        <taxon>Spermatophyta</taxon>
        <taxon>Magnoliopsida</taxon>
        <taxon>Liliopsida</taxon>
        <taxon>Asparagales</taxon>
        <taxon>Orchidaceae</taxon>
        <taxon>Vanilloideae</taxon>
        <taxon>Vanilleae</taxon>
        <taxon>Vanilla</taxon>
    </lineage>
</organism>
<comment type="PTM">
    <text evidence="10">PSK-alpha is produced by endopeptidase digestion. PSK-beta is produced from PSK-alpha by exopeptidase digestion.</text>
</comment>
<comment type="caution">
    <text evidence="12">The sequence shown here is derived from an EMBL/GenBank/DDBJ whole genome shotgun (WGS) entry which is preliminary data.</text>
</comment>
<comment type="similarity">
    <text evidence="3 10">Belongs to the phytosulfokine family.</text>
</comment>
<evidence type="ECO:0000313" key="15">
    <source>
        <dbReference type="Proteomes" id="UP000639772"/>
    </source>
</evidence>
<dbReference type="GO" id="GO:0005576">
    <property type="term" value="C:extracellular region"/>
    <property type="evidence" value="ECO:0007669"/>
    <property type="project" value="UniProtKB-SubCell"/>
</dbReference>
<evidence type="ECO:0000313" key="14">
    <source>
        <dbReference type="Proteomes" id="UP000636800"/>
    </source>
</evidence>
<gene>
    <name evidence="13" type="ORF">HPP92_015705</name>
    <name evidence="12" type="ORF">HPP92_026427</name>
    <name evidence="11" type="ORF">HPP92_026657</name>
</gene>
<proteinExistence type="inferred from homology"/>
<dbReference type="OrthoDB" id="1858282at2759"/>
<dbReference type="EMBL" id="JADCNL010000007">
    <property type="protein sequence ID" value="KAG0473848.1"/>
    <property type="molecule type" value="Genomic_DNA"/>
</dbReference>
<keyword evidence="8 10" id="KW-0221">Differentiation</keyword>
<evidence type="ECO:0000313" key="11">
    <source>
        <dbReference type="EMBL" id="KAG0450963.1"/>
    </source>
</evidence>
<dbReference type="EMBL" id="JADCNL010000080">
    <property type="protein sequence ID" value="KAG0450963.1"/>
    <property type="molecule type" value="Genomic_DNA"/>
</dbReference>
<keyword evidence="7 10" id="KW-0732">Signal</keyword>
<protein>
    <recommendedName>
        <fullName evidence="10">Phytosulfokine</fullName>
    </recommendedName>
    <component>
        <recommendedName>
            <fullName evidence="10">Phytosulfokine-alpha</fullName>
            <shortName evidence="10">PSK-alpha</shortName>
            <shortName evidence="10">Phytosulfokine-a</shortName>
        </recommendedName>
    </component>
    <component>
        <recommendedName>
            <fullName evidence="10">Phytosulfokine-beta</fullName>
            <shortName evidence="10">PSK-beta</shortName>
            <shortName evidence="10">Phytosulfokine-b</shortName>
        </recommendedName>
    </component>
</protein>
<evidence type="ECO:0000256" key="10">
    <source>
        <dbReference type="RuleBase" id="RU368031"/>
    </source>
</evidence>
<dbReference type="EMBL" id="JADCNM010000081">
    <property type="protein sequence ID" value="KAG0451081.1"/>
    <property type="molecule type" value="Genomic_DNA"/>
</dbReference>
<evidence type="ECO:0000256" key="7">
    <source>
        <dbReference type="ARBA" id="ARBA00022729"/>
    </source>
</evidence>
<keyword evidence="9 10" id="KW-0339">Growth factor</keyword>
<comment type="PTM">
    <text evidence="10">Sulfation is important for activity and for the binding to a putative membrane receptor.</text>
</comment>
<dbReference type="AlphaFoldDB" id="A0A835PFA5"/>